<dbReference type="GeneID" id="18929347"/>
<keyword evidence="1" id="KW-0472">Membrane</keyword>
<gene>
    <name evidence="2" type="ORF">MELLADRAFT_59415</name>
</gene>
<keyword evidence="3" id="KW-1185">Reference proteome</keyword>
<feature type="transmembrane region" description="Helical" evidence="1">
    <location>
        <begin position="124"/>
        <end position="144"/>
    </location>
</feature>
<dbReference type="KEGG" id="mlr:MELLADRAFT_59415"/>
<keyword evidence="1" id="KW-0812">Transmembrane</keyword>
<dbReference type="EMBL" id="GL883092">
    <property type="protein sequence ID" value="EGG11302.1"/>
    <property type="molecule type" value="Genomic_DNA"/>
</dbReference>
<dbReference type="Proteomes" id="UP000001072">
    <property type="component" value="Unassembled WGS sequence"/>
</dbReference>
<dbReference type="InterPro" id="IPR052979">
    <property type="entry name" value="Adenylate-forming_domain"/>
</dbReference>
<dbReference type="RefSeq" id="XP_007404937.1">
    <property type="nucleotide sequence ID" value="XM_007404875.1"/>
</dbReference>
<dbReference type="PANTHER" id="PTHR33927:SF1">
    <property type="entry name" value="TRANSMEMBRANE PROTEIN"/>
    <property type="match status" value="1"/>
</dbReference>
<name>F4R7E5_MELLP</name>
<feature type="transmembrane region" description="Helical" evidence="1">
    <location>
        <begin position="164"/>
        <end position="191"/>
    </location>
</feature>
<reference evidence="3" key="1">
    <citation type="journal article" date="2011" name="Proc. Natl. Acad. Sci. U.S.A.">
        <title>Obligate biotrophy features unraveled by the genomic analysis of rust fungi.</title>
        <authorList>
            <person name="Duplessis S."/>
            <person name="Cuomo C.A."/>
            <person name="Lin Y.-C."/>
            <person name="Aerts A."/>
            <person name="Tisserant E."/>
            <person name="Veneault-Fourrey C."/>
            <person name="Joly D.L."/>
            <person name="Hacquard S."/>
            <person name="Amselem J."/>
            <person name="Cantarel B.L."/>
            <person name="Chiu R."/>
            <person name="Coutinho P.M."/>
            <person name="Feau N."/>
            <person name="Field M."/>
            <person name="Frey P."/>
            <person name="Gelhaye E."/>
            <person name="Goldberg J."/>
            <person name="Grabherr M.G."/>
            <person name="Kodira C.D."/>
            <person name="Kohler A."/>
            <person name="Kuees U."/>
            <person name="Lindquist E.A."/>
            <person name="Lucas S.M."/>
            <person name="Mago R."/>
            <person name="Mauceli E."/>
            <person name="Morin E."/>
            <person name="Murat C."/>
            <person name="Pangilinan J.L."/>
            <person name="Park R."/>
            <person name="Pearson M."/>
            <person name="Quesneville H."/>
            <person name="Rouhier N."/>
            <person name="Sakthikumar S."/>
            <person name="Salamov A.A."/>
            <person name="Schmutz J."/>
            <person name="Selles B."/>
            <person name="Shapiro H."/>
            <person name="Tanguay P."/>
            <person name="Tuskan G.A."/>
            <person name="Henrissat B."/>
            <person name="Van de Peer Y."/>
            <person name="Rouze P."/>
            <person name="Ellis J.G."/>
            <person name="Dodds P.N."/>
            <person name="Schein J.E."/>
            <person name="Zhong S."/>
            <person name="Hamelin R.C."/>
            <person name="Grigoriev I.V."/>
            <person name="Szabo L.J."/>
            <person name="Martin F."/>
        </authorList>
    </citation>
    <scope>NUCLEOTIDE SEQUENCE [LARGE SCALE GENOMIC DNA]</scope>
    <source>
        <strain evidence="3">98AG31 / pathotype 3-4-7</strain>
    </source>
</reference>
<sequence>MPITYTQTPVRPSRPPTLFSSHELRQYGFQLNKPELAHVNTFGTKSQISDNSSELTRVGSSRTTFEKPYLSTCIPDQPVKITTKTKFLTWFNPYRKLLCLSIFVNFILLLMAMSNTQSYMRKHLSVMVLGNLLIGFGVRSEWILRFLYWSSIMCFRWNWVPKKIKIWVVGVLYHIGGLHSGCGVSAFLWLCLSWGDHFLHRELYHGITTGSMFLSILGVLVSCIGASPHVREAHHNFFEATHRFVGWFGILATTVFVISSAWWNPKSQKWQPFAENLFYMEEFWFVMLMIVLIVASWITVMKVPVTFVHTSSKASVLRMPGGLTSGLHTRISRGGLREWHIFGSISEGRNATCHYLVIAVQGDFTRSLNENTPEHLYTKTFKPCGLPYFSRLFQRGVAICTGSGIGAIGSTCIQHESWFLVWIGPDLEKTYGETFMNFIKTRISPNRRIIWDTRISGRPNVPLELERVFRSWKADVALFIGSPALNKSVLQTCRVRKIPVYGSIWDA</sequence>
<evidence type="ECO:0000256" key="1">
    <source>
        <dbReference type="SAM" id="Phobius"/>
    </source>
</evidence>
<dbReference type="OrthoDB" id="3142841at2759"/>
<dbReference type="AlphaFoldDB" id="F4R7E5"/>
<dbReference type="HOGENOM" id="CLU_005562_0_1_1"/>
<accession>F4R7E5</accession>
<dbReference type="VEuPathDB" id="FungiDB:MELLADRAFT_59415"/>
<dbReference type="InParanoid" id="F4R7E5"/>
<feature type="transmembrane region" description="Helical" evidence="1">
    <location>
        <begin position="94"/>
        <end position="112"/>
    </location>
</feature>
<organism evidence="3">
    <name type="scientific">Melampsora larici-populina (strain 98AG31 / pathotype 3-4-7)</name>
    <name type="common">Poplar leaf rust fungus</name>
    <dbReference type="NCBI Taxonomy" id="747676"/>
    <lineage>
        <taxon>Eukaryota</taxon>
        <taxon>Fungi</taxon>
        <taxon>Dikarya</taxon>
        <taxon>Basidiomycota</taxon>
        <taxon>Pucciniomycotina</taxon>
        <taxon>Pucciniomycetes</taxon>
        <taxon>Pucciniales</taxon>
        <taxon>Melampsoraceae</taxon>
        <taxon>Melampsora</taxon>
    </lineage>
</organism>
<keyword evidence="1" id="KW-1133">Transmembrane helix</keyword>
<feature type="transmembrane region" description="Helical" evidence="1">
    <location>
        <begin position="283"/>
        <end position="303"/>
    </location>
</feature>
<dbReference type="PANTHER" id="PTHR33927">
    <property type="entry name" value="TRANSMEMBRANE PROTEIN"/>
    <property type="match status" value="1"/>
</dbReference>
<evidence type="ECO:0000313" key="2">
    <source>
        <dbReference type="EMBL" id="EGG11302.1"/>
    </source>
</evidence>
<dbReference type="eggNOG" id="ENOG502QQU2">
    <property type="taxonomic scope" value="Eukaryota"/>
</dbReference>
<feature type="transmembrane region" description="Helical" evidence="1">
    <location>
        <begin position="244"/>
        <end position="263"/>
    </location>
</feature>
<proteinExistence type="predicted"/>
<protein>
    <submittedName>
        <fullName evidence="2">Uncharacterized protein</fullName>
    </submittedName>
</protein>
<feature type="transmembrane region" description="Helical" evidence="1">
    <location>
        <begin position="203"/>
        <end position="224"/>
    </location>
</feature>
<evidence type="ECO:0000313" key="3">
    <source>
        <dbReference type="Proteomes" id="UP000001072"/>
    </source>
</evidence>